<dbReference type="GO" id="GO:0000455">
    <property type="term" value="P:enzyme-directed rRNA pseudouridine synthesis"/>
    <property type="evidence" value="ECO:0007669"/>
    <property type="project" value="TreeGrafter"/>
</dbReference>
<comment type="subcellular location">
    <subcellularLocation>
        <location evidence="1">Mitochondrion</location>
    </subcellularLocation>
</comment>
<dbReference type="InterPro" id="IPR020103">
    <property type="entry name" value="PsdUridine_synth_cat_dom_sf"/>
</dbReference>
<evidence type="ECO:0000256" key="10">
    <source>
        <dbReference type="ARBA" id="ARBA00041978"/>
    </source>
</evidence>
<dbReference type="GO" id="GO:0003723">
    <property type="term" value="F:RNA binding"/>
    <property type="evidence" value="ECO:0007669"/>
    <property type="project" value="InterPro"/>
</dbReference>
<reference evidence="13" key="1">
    <citation type="submission" date="2023-03" db="EMBL/GenBank/DDBJ databases">
        <title>Massive genome expansion in bonnet fungi (Mycena s.s.) driven by repeated elements and novel gene families across ecological guilds.</title>
        <authorList>
            <consortium name="Lawrence Berkeley National Laboratory"/>
            <person name="Harder C.B."/>
            <person name="Miyauchi S."/>
            <person name="Viragh M."/>
            <person name="Kuo A."/>
            <person name="Thoen E."/>
            <person name="Andreopoulos B."/>
            <person name="Lu D."/>
            <person name="Skrede I."/>
            <person name="Drula E."/>
            <person name="Henrissat B."/>
            <person name="Morin E."/>
            <person name="Kohler A."/>
            <person name="Barry K."/>
            <person name="LaButti K."/>
            <person name="Morin E."/>
            <person name="Salamov A."/>
            <person name="Lipzen A."/>
            <person name="Mereny Z."/>
            <person name="Hegedus B."/>
            <person name="Baldrian P."/>
            <person name="Stursova M."/>
            <person name="Weitz H."/>
            <person name="Taylor A."/>
            <person name="Grigoriev I.V."/>
            <person name="Nagy L.G."/>
            <person name="Martin F."/>
            <person name="Kauserud H."/>
        </authorList>
    </citation>
    <scope>NUCLEOTIDE SEQUENCE</scope>
    <source>
        <strain evidence="13">CBHHK188m</strain>
    </source>
</reference>
<keyword evidence="14" id="KW-1185">Reference proteome</keyword>
<evidence type="ECO:0000256" key="1">
    <source>
        <dbReference type="ARBA" id="ARBA00004173"/>
    </source>
</evidence>
<evidence type="ECO:0000313" key="14">
    <source>
        <dbReference type="Proteomes" id="UP001215280"/>
    </source>
</evidence>
<dbReference type="SUPFAM" id="SSF55120">
    <property type="entry name" value="Pseudouridine synthase"/>
    <property type="match status" value="1"/>
</dbReference>
<dbReference type="Proteomes" id="UP001215280">
    <property type="component" value="Unassembled WGS sequence"/>
</dbReference>
<evidence type="ECO:0000256" key="11">
    <source>
        <dbReference type="ARBA" id="ARBA00042700"/>
    </source>
</evidence>
<dbReference type="PANTHER" id="PTHR21600">
    <property type="entry name" value="MITOCHONDRIAL RNA PSEUDOURIDINE SYNTHASE"/>
    <property type="match status" value="1"/>
</dbReference>
<dbReference type="InterPro" id="IPR006224">
    <property type="entry name" value="PsdUridine_synth_RluA-like_CS"/>
</dbReference>
<evidence type="ECO:0000256" key="7">
    <source>
        <dbReference type="ARBA" id="ARBA00038947"/>
    </source>
</evidence>
<keyword evidence="4" id="KW-0413">Isomerase</keyword>
<name>A0AAD7ISM1_9AGAR</name>
<evidence type="ECO:0000256" key="6">
    <source>
        <dbReference type="ARBA" id="ARBA00037513"/>
    </source>
</evidence>
<evidence type="ECO:0000256" key="8">
    <source>
        <dbReference type="ARBA" id="ARBA00040626"/>
    </source>
</evidence>
<accession>A0AAD7ISM1</accession>
<evidence type="ECO:0000256" key="3">
    <source>
        <dbReference type="ARBA" id="ARBA00023128"/>
    </source>
</evidence>
<keyword evidence="3" id="KW-0496">Mitochondrion</keyword>
<evidence type="ECO:0000256" key="9">
    <source>
        <dbReference type="ARBA" id="ARBA00041561"/>
    </source>
</evidence>
<dbReference type="AlphaFoldDB" id="A0AAD7ISM1"/>
<dbReference type="InterPro" id="IPR006145">
    <property type="entry name" value="PsdUridine_synth_RsuA/RluA"/>
</dbReference>
<evidence type="ECO:0000256" key="5">
    <source>
        <dbReference type="ARBA" id="ARBA00036927"/>
    </source>
</evidence>
<gene>
    <name evidence="13" type="ORF">DFH07DRAFT_564233</name>
</gene>
<evidence type="ECO:0000256" key="2">
    <source>
        <dbReference type="ARBA" id="ARBA00010876"/>
    </source>
</evidence>
<dbReference type="GO" id="GO:0005739">
    <property type="term" value="C:mitochondrion"/>
    <property type="evidence" value="ECO:0007669"/>
    <property type="project" value="UniProtKB-SubCell"/>
</dbReference>
<dbReference type="GO" id="GO:0160143">
    <property type="term" value="F:21S rRNA pseudouridine(2819) synthase activity"/>
    <property type="evidence" value="ECO:0007669"/>
    <property type="project" value="UniProtKB-EC"/>
</dbReference>
<dbReference type="InterPro" id="IPR050188">
    <property type="entry name" value="RluA_PseudoU_synthase"/>
</dbReference>
<protein>
    <recommendedName>
        <fullName evidence="8">21S rRNA pseudouridine(2819) synthase</fullName>
        <ecNumber evidence="7">5.4.99.43</ecNumber>
    </recommendedName>
    <alternativeName>
        <fullName evidence="10">Pseudouridine synthase 5</fullName>
    </alternativeName>
    <alternativeName>
        <fullName evidence="9">Pseudouridylate synthase PUS5</fullName>
    </alternativeName>
    <alternativeName>
        <fullName evidence="11">Uracil hydrolyase PUS5</fullName>
    </alternativeName>
</protein>
<comment type="caution">
    <text evidence="13">The sequence shown here is derived from an EMBL/GenBank/DDBJ whole genome shotgun (WGS) entry which is preliminary data.</text>
</comment>
<dbReference type="EMBL" id="JARJLG010000089">
    <property type="protein sequence ID" value="KAJ7748522.1"/>
    <property type="molecule type" value="Genomic_DNA"/>
</dbReference>
<dbReference type="Gene3D" id="3.30.2350.10">
    <property type="entry name" value="Pseudouridine synthase"/>
    <property type="match status" value="1"/>
</dbReference>
<dbReference type="Pfam" id="PF00849">
    <property type="entry name" value="PseudoU_synth_2"/>
    <property type="match status" value="1"/>
</dbReference>
<dbReference type="CDD" id="cd02869">
    <property type="entry name" value="PseudoU_synth_RluA_like"/>
    <property type="match status" value="1"/>
</dbReference>
<dbReference type="PROSITE" id="PS01129">
    <property type="entry name" value="PSI_RLU"/>
    <property type="match status" value="1"/>
</dbReference>
<proteinExistence type="inferred from homology"/>
<evidence type="ECO:0000256" key="4">
    <source>
        <dbReference type="ARBA" id="ARBA00023235"/>
    </source>
</evidence>
<comment type="similarity">
    <text evidence="2">Belongs to the pseudouridine synthase RluA family.</text>
</comment>
<organism evidence="13 14">
    <name type="scientific">Mycena maculata</name>
    <dbReference type="NCBI Taxonomy" id="230809"/>
    <lineage>
        <taxon>Eukaryota</taxon>
        <taxon>Fungi</taxon>
        <taxon>Dikarya</taxon>
        <taxon>Basidiomycota</taxon>
        <taxon>Agaricomycotina</taxon>
        <taxon>Agaricomycetes</taxon>
        <taxon>Agaricomycetidae</taxon>
        <taxon>Agaricales</taxon>
        <taxon>Marasmiineae</taxon>
        <taxon>Mycenaceae</taxon>
        <taxon>Mycena</taxon>
    </lineage>
</organism>
<sequence>MNWRDKLSKSVFRWSERVLYVDRSIIIMNKPPSLVTQLDPTTTKADGGNLAKLLDDLKQALDLPNPPYRVHRLDKVTTGCLVLARSKDVARQLSTQFRIRTVDKTYLALVRGGSECFPKRAGQIRVLLKYPDGRASLALESDLQNPPKPPRESETDWEVVASSVASSPHPPFTLLRLKLLTGLKHQLRVHLAQVLNTPILGDILHSQGPEVKDPFRLPHERVYLHASQISLFRYRRVGGKKQFKIRVFAPLPPDFVQLCTEAGIPIGEYERSGGLFKSESGSEDDYQAVADGEIPDVNGYWIPEHK</sequence>
<feature type="domain" description="Pseudouridine synthase RsuA/RluA-like" evidence="12">
    <location>
        <begin position="25"/>
        <end position="193"/>
    </location>
</feature>
<evidence type="ECO:0000259" key="12">
    <source>
        <dbReference type="Pfam" id="PF00849"/>
    </source>
</evidence>
<dbReference type="EC" id="5.4.99.43" evidence="7"/>
<dbReference type="PANTHER" id="PTHR21600:SF81">
    <property type="entry name" value="21S RRNA PSEUDOURIDINE(2819) SYNTHASE"/>
    <property type="match status" value="1"/>
</dbReference>
<comment type="catalytic activity">
    <reaction evidence="5">
        <text>uridine(2819) in 21S rRNA = pseudouridine(2819) in 21S rRNA</text>
        <dbReference type="Rhea" id="RHEA:42556"/>
        <dbReference type="Rhea" id="RHEA-COMP:10113"/>
        <dbReference type="Rhea" id="RHEA-COMP:10114"/>
        <dbReference type="ChEBI" id="CHEBI:65314"/>
        <dbReference type="ChEBI" id="CHEBI:65315"/>
        <dbReference type="EC" id="5.4.99.43"/>
    </reaction>
</comment>
<evidence type="ECO:0000313" key="13">
    <source>
        <dbReference type="EMBL" id="KAJ7748522.1"/>
    </source>
</evidence>
<comment type="function">
    <text evidence="6">Pseudouridylate synthase responsible for the pseudouridine-2819 formation in mitochondrial 21S rRNA. May modulate the efficiency or the fidelity of the mitochondrial translation machinery.</text>
</comment>